<organism evidence="2 3">
    <name type="scientific">Aristolochia fimbriata</name>
    <name type="common">White veined hardy Dutchman's pipe vine</name>
    <dbReference type="NCBI Taxonomy" id="158543"/>
    <lineage>
        <taxon>Eukaryota</taxon>
        <taxon>Viridiplantae</taxon>
        <taxon>Streptophyta</taxon>
        <taxon>Embryophyta</taxon>
        <taxon>Tracheophyta</taxon>
        <taxon>Spermatophyta</taxon>
        <taxon>Magnoliopsida</taxon>
        <taxon>Magnoliidae</taxon>
        <taxon>Piperales</taxon>
        <taxon>Aristolochiaceae</taxon>
        <taxon>Aristolochia</taxon>
    </lineage>
</organism>
<sequence>MACCRNGEAAESTQQNKTVQWEEGKKGGKGEKISKTLDIDNRVSGFLPPFFLLQLGASPEYRQFGG</sequence>
<evidence type="ECO:0000313" key="3">
    <source>
        <dbReference type="Proteomes" id="UP000825729"/>
    </source>
</evidence>
<protein>
    <submittedName>
        <fullName evidence="2">Uncharacterized protein</fullName>
    </submittedName>
</protein>
<gene>
    <name evidence="2" type="ORF">H6P81_012552</name>
</gene>
<feature type="compositionally biased region" description="Basic and acidic residues" evidence="1">
    <location>
        <begin position="20"/>
        <end position="32"/>
    </location>
</feature>
<evidence type="ECO:0000313" key="2">
    <source>
        <dbReference type="EMBL" id="KAG9446424.1"/>
    </source>
</evidence>
<dbReference type="EMBL" id="JAINDJ010000005">
    <property type="protein sequence ID" value="KAG9446424.1"/>
    <property type="molecule type" value="Genomic_DNA"/>
</dbReference>
<evidence type="ECO:0000256" key="1">
    <source>
        <dbReference type="SAM" id="MobiDB-lite"/>
    </source>
</evidence>
<name>A0AAV7EDQ2_ARIFI</name>
<dbReference type="Proteomes" id="UP000825729">
    <property type="component" value="Unassembled WGS sequence"/>
</dbReference>
<feature type="region of interest" description="Disordered" evidence="1">
    <location>
        <begin position="1"/>
        <end position="32"/>
    </location>
</feature>
<proteinExistence type="predicted"/>
<comment type="caution">
    <text evidence="2">The sequence shown here is derived from an EMBL/GenBank/DDBJ whole genome shotgun (WGS) entry which is preliminary data.</text>
</comment>
<dbReference type="AlphaFoldDB" id="A0AAV7EDQ2"/>
<keyword evidence="3" id="KW-1185">Reference proteome</keyword>
<accession>A0AAV7EDQ2</accession>
<reference evidence="2 3" key="1">
    <citation type="submission" date="2021-07" db="EMBL/GenBank/DDBJ databases">
        <title>The Aristolochia fimbriata genome: insights into angiosperm evolution, floral development and chemical biosynthesis.</title>
        <authorList>
            <person name="Jiao Y."/>
        </authorList>
    </citation>
    <scope>NUCLEOTIDE SEQUENCE [LARGE SCALE GENOMIC DNA]</scope>
    <source>
        <strain evidence="2">IBCAS-2021</strain>
        <tissue evidence="2">Leaf</tissue>
    </source>
</reference>